<accession>A0A7Y0L5A6</accession>
<reference evidence="1 2" key="1">
    <citation type="submission" date="2020-04" db="EMBL/GenBank/DDBJ databases">
        <authorList>
            <person name="Zhang R."/>
            <person name="Schippers A."/>
        </authorList>
    </citation>
    <scope>NUCLEOTIDE SEQUENCE [LARGE SCALE GENOMIC DNA]</scope>
    <source>
        <strain evidence="1 2">DSM 109850</strain>
    </source>
</reference>
<gene>
    <name evidence="1" type="ORF">HIJ39_14150</name>
</gene>
<dbReference type="RefSeq" id="WP_169100803.1">
    <property type="nucleotide sequence ID" value="NZ_JABBVZ010000053.1"/>
</dbReference>
<proteinExistence type="predicted"/>
<keyword evidence="2" id="KW-1185">Reference proteome</keyword>
<organism evidence="1 2">
    <name type="scientific">Sulfobacillus harzensis</name>
    <dbReference type="NCBI Taxonomy" id="2729629"/>
    <lineage>
        <taxon>Bacteria</taxon>
        <taxon>Bacillati</taxon>
        <taxon>Bacillota</taxon>
        <taxon>Clostridia</taxon>
        <taxon>Eubacteriales</taxon>
        <taxon>Clostridiales Family XVII. Incertae Sedis</taxon>
        <taxon>Sulfobacillus</taxon>
    </lineage>
</organism>
<protein>
    <submittedName>
        <fullName evidence="1">Uncharacterized protein</fullName>
    </submittedName>
</protein>
<sequence>MPSDDWIDDDVEIARMALDRAIRTCPGCGMVWDAEPSSERFWHTPIRCPRCGTESVHDRRWRALWFQSPLRRIVTSGGEDRE</sequence>
<evidence type="ECO:0000313" key="2">
    <source>
        <dbReference type="Proteomes" id="UP000533476"/>
    </source>
</evidence>
<dbReference type="AlphaFoldDB" id="A0A7Y0L5A6"/>
<comment type="caution">
    <text evidence="1">The sequence shown here is derived from an EMBL/GenBank/DDBJ whole genome shotgun (WGS) entry which is preliminary data.</text>
</comment>
<name>A0A7Y0L5A6_9FIRM</name>
<dbReference type="EMBL" id="JABBVZ010000053">
    <property type="protein sequence ID" value="NMP23485.1"/>
    <property type="molecule type" value="Genomic_DNA"/>
</dbReference>
<dbReference type="Proteomes" id="UP000533476">
    <property type="component" value="Unassembled WGS sequence"/>
</dbReference>
<evidence type="ECO:0000313" key="1">
    <source>
        <dbReference type="EMBL" id="NMP23485.1"/>
    </source>
</evidence>